<dbReference type="InterPro" id="IPR036291">
    <property type="entry name" value="NAD(P)-bd_dom_sf"/>
</dbReference>
<evidence type="ECO:0000256" key="1">
    <source>
        <dbReference type="SAM" id="MobiDB-lite"/>
    </source>
</evidence>
<keyword evidence="4" id="KW-1185">Reference proteome</keyword>
<dbReference type="Proteomes" id="UP000297626">
    <property type="component" value="Unassembled WGS sequence"/>
</dbReference>
<dbReference type="Gene3D" id="3.40.50.720">
    <property type="entry name" value="NAD(P)-binding Rossmann-like Domain"/>
    <property type="match status" value="1"/>
</dbReference>
<dbReference type="PANTHER" id="PTHR48079:SF6">
    <property type="entry name" value="NAD(P)-BINDING DOMAIN-CONTAINING PROTEIN-RELATED"/>
    <property type="match status" value="1"/>
</dbReference>
<evidence type="ECO:0000313" key="4">
    <source>
        <dbReference type="Proteomes" id="UP000297626"/>
    </source>
</evidence>
<proteinExistence type="predicted"/>
<dbReference type="Pfam" id="PF01370">
    <property type="entry name" value="Epimerase"/>
    <property type="match status" value="2"/>
</dbReference>
<organism evidence="3 4">
    <name type="scientific">Cryobacterium serini</name>
    <dbReference type="NCBI Taxonomy" id="1259201"/>
    <lineage>
        <taxon>Bacteria</taxon>
        <taxon>Bacillati</taxon>
        <taxon>Actinomycetota</taxon>
        <taxon>Actinomycetes</taxon>
        <taxon>Micrococcales</taxon>
        <taxon>Microbacteriaceae</taxon>
        <taxon>Cryobacterium</taxon>
    </lineage>
</organism>
<dbReference type="EMBL" id="SOHN01000009">
    <property type="protein sequence ID" value="TFD88964.1"/>
    <property type="molecule type" value="Genomic_DNA"/>
</dbReference>
<sequence length="350" mass="38024">MTRTLILGGTGWLGREIAEQLVSLGEDVTCLARGESGSAPGGVAFIRSDRKTPGAYDLVAGVAWDEIIELAYEPDLVTGALVALAGSAQHWTLVSSVSVYASNAEPGAEEDASLVETFDLDDYAQAKVAAERVTTEAVGDRLLIARPGLIAGPGDPSDRFGYWVARLALAAHESVLLPNVRDRSVQYIDVRDLAAWIISAGHRRLTGTYNAVGSEHNLSTVVRAAAQVASHTGNLIPVDDDWLIEHNVNYWAGPRSLPLWLPRSDYAFARRSRSRFVAAGGTERNLKEVLEDVLADERKRGLDRERRSGLTRKEENRLLDEIARQIASDDDGVGDRSVQSQLETGPRTSR</sequence>
<evidence type="ECO:0000313" key="3">
    <source>
        <dbReference type="EMBL" id="TFD88964.1"/>
    </source>
</evidence>
<dbReference type="InterPro" id="IPR051783">
    <property type="entry name" value="NAD(P)-dependent_oxidoreduct"/>
</dbReference>
<dbReference type="RefSeq" id="WP_134528915.1">
    <property type="nucleotide sequence ID" value="NZ_SOHN01000009.1"/>
</dbReference>
<accession>A0A4V3IX57</accession>
<feature type="domain" description="NAD-dependent epimerase/dehydratase" evidence="2">
    <location>
        <begin position="5"/>
        <end position="72"/>
    </location>
</feature>
<evidence type="ECO:0000259" key="2">
    <source>
        <dbReference type="Pfam" id="PF01370"/>
    </source>
</evidence>
<feature type="region of interest" description="Disordered" evidence="1">
    <location>
        <begin position="328"/>
        <end position="350"/>
    </location>
</feature>
<feature type="domain" description="NAD-dependent epimerase/dehydratase" evidence="2">
    <location>
        <begin position="91"/>
        <end position="200"/>
    </location>
</feature>
<gene>
    <name evidence="3" type="ORF">E3T51_06460</name>
</gene>
<dbReference type="InterPro" id="IPR001509">
    <property type="entry name" value="Epimerase_deHydtase"/>
</dbReference>
<reference evidence="3 4" key="1">
    <citation type="submission" date="2019-03" db="EMBL/GenBank/DDBJ databases">
        <title>Genomics of glacier-inhabiting Cryobacterium strains.</title>
        <authorList>
            <person name="Liu Q."/>
            <person name="Xin Y.-H."/>
        </authorList>
    </citation>
    <scope>NUCLEOTIDE SEQUENCE [LARGE SCALE GENOMIC DNA]</scope>
    <source>
        <strain evidence="3 4">Sr54</strain>
    </source>
</reference>
<dbReference type="GO" id="GO:0005737">
    <property type="term" value="C:cytoplasm"/>
    <property type="evidence" value="ECO:0007669"/>
    <property type="project" value="TreeGrafter"/>
</dbReference>
<dbReference type="AlphaFoldDB" id="A0A4V3IX57"/>
<dbReference type="SUPFAM" id="SSF51735">
    <property type="entry name" value="NAD(P)-binding Rossmann-fold domains"/>
    <property type="match status" value="1"/>
</dbReference>
<protein>
    <submittedName>
        <fullName evidence="3">NAD-dependent epimerase/dehydratase family protein</fullName>
    </submittedName>
</protein>
<feature type="compositionally biased region" description="Polar residues" evidence="1">
    <location>
        <begin position="337"/>
        <end position="350"/>
    </location>
</feature>
<comment type="caution">
    <text evidence="3">The sequence shown here is derived from an EMBL/GenBank/DDBJ whole genome shotgun (WGS) entry which is preliminary data.</text>
</comment>
<name>A0A4V3IX57_9MICO</name>
<dbReference type="GO" id="GO:0004029">
    <property type="term" value="F:aldehyde dehydrogenase (NAD+) activity"/>
    <property type="evidence" value="ECO:0007669"/>
    <property type="project" value="TreeGrafter"/>
</dbReference>
<dbReference type="PANTHER" id="PTHR48079">
    <property type="entry name" value="PROTEIN YEEZ"/>
    <property type="match status" value="1"/>
</dbReference>